<feature type="transmembrane region" description="Helical" evidence="7">
    <location>
        <begin position="234"/>
        <end position="255"/>
    </location>
</feature>
<feature type="transmembrane region" description="Helical" evidence="7">
    <location>
        <begin position="80"/>
        <end position="99"/>
    </location>
</feature>
<evidence type="ECO:0000256" key="3">
    <source>
        <dbReference type="ARBA" id="ARBA00022475"/>
    </source>
</evidence>
<feature type="domain" description="ABC transmembrane type-1" evidence="8">
    <location>
        <begin position="72"/>
        <end position="256"/>
    </location>
</feature>
<dbReference type="PANTHER" id="PTHR30151">
    <property type="entry name" value="ALKANE SULFONATE ABC TRANSPORTER-RELATED, MEMBRANE SUBUNIT"/>
    <property type="match status" value="1"/>
</dbReference>
<protein>
    <submittedName>
        <fullName evidence="9">ABC transporter permease</fullName>
    </submittedName>
</protein>
<keyword evidence="10" id="KW-1185">Reference proteome</keyword>
<sequence length="267" mass="28231">MTSPPLPSRHRRVAGRAARGALVLLGSVTAVVAGWMIFLRTVDVSPYVAKSPLDVWNYLSVAEHRAAMWPLLGRTLTDTALGFASGLLLAAAVATLLAFSRPLEEMFLPTLTTLRAIPMVTLAPIIVLALGRGTAGTAFIGAAVVFVPALLTMLQGLRAAPRTDLDVCRAFGGSAWTAYVKVGLPHAVPTWFTAARITVTTSVVGALLAEWLASGAGLGGQMMRDANEFQFARLWSSVVVLTAVCVAIHQVLALIERAVSSRMTATR</sequence>
<feature type="transmembrane region" description="Helical" evidence="7">
    <location>
        <begin position="21"/>
        <end position="38"/>
    </location>
</feature>
<dbReference type="InterPro" id="IPR000515">
    <property type="entry name" value="MetI-like"/>
</dbReference>
<keyword evidence="5 7" id="KW-1133">Transmembrane helix</keyword>
<dbReference type="EMBL" id="BAAANQ010000002">
    <property type="protein sequence ID" value="GAA2045084.1"/>
    <property type="molecule type" value="Genomic_DNA"/>
</dbReference>
<evidence type="ECO:0000313" key="9">
    <source>
        <dbReference type="EMBL" id="GAA2045084.1"/>
    </source>
</evidence>
<dbReference type="PANTHER" id="PTHR30151:SF20">
    <property type="entry name" value="ABC TRANSPORTER PERMEASE PROTEIN HI_0355-RELATED"/>
    <property type="match status" value="1"/>
</dbReference>
<dbReference type="PROSITE" id="PS50928">
    <property type="entry name" value="ABC_TM1"/>
    <property type="match status" value="1"/>
</dbReference>
<evidence type="ECO:0000256" key="1">
    <source>
        <dbReference type="ARBA" id="ARBA00004651"/>
    </source>
</evidence>
<feature type="transmembrane region" description="Helical" evidence="7">
    <location>
        <begin position="111"/>
        <end position="130"/>
    </location>
</feature>
<dbReference type="RefSeq" id="WP_346069724.1">
    <property type="nucleotide sequence ID" value="NZ_BAAANQ010000002.1"/>
</dbReference>
<evidence type="ECO:0000256" key="5">
    <source>
        <dbReference type="ARBA" id="ARBA00022989"/>
    </source>
</evidence>
<evidence type="ECO:0000256" key="6">
    <source>
        <dbReference type="ARBA" id="ARBA00023136"/>
    </source>
</evidence>
<comment type="subcellular location">
    <subcellularLocation>
        <location evidence="1 7">Cell membrane</location>
        <topology evidence="1 7">Multi-pass membrane protein</topology>
    </subcellularLocation>
</comment>
<evidence type="ECO:0000259" key="8">
    <source>
        <dbReference type="PROSITE" id="PS50928"/>
    </source>
</evidence>
<evidence type="ECO:0000313" key="10">
    <source>
        <dbReference type="Proteomes" id="UP001403094"/>
    </source>
</evidence>
<feature type="transmembrane region" description="Helical" evidence="7">
    <location>
        <begin position="194"/>
        <end position="214"/>
    </location>
</feature>
<feature type="transmembrane region" description="Helical" evidence="7">
    <location>
        <begin position="136"/>
        <end position="154"/>
    </location>
</feature>
<organism evidence="9 10">
    <name type="scientific">Streptomyces cheonanensis</name>
    <dbReference type="NCBI Taxonomy" id="312720"/>
    <lineage>
        <taxon>Bacteria</taxon>
        <taxon>Bacillati</taxon>
        <taxon>Actinomycetota</taxon>
        <taxon>Actinomycetes</taxon>
        <taxon>Kitasatosporales</taxon>
        <taxon>Streptomycetaceae</taxon>
        <taxon>Streptomyces</taxon>
    </lineage>
</organism>
<keyword evidence="3" id="KW-1003">Cell membrane</keyword>
<proteinExistence type="inferred from homology"/>
<accession>A0ABN2UWP0</accession>
<dbReference type="SUPFAM" id="SSF161098">
    <property type="entry name" value="MetI-like"/>
    <property type="match status" value="1"/>
</dbReference>
<keyword evidence="4 7" id="KW-0812">Transmembrane</keyword>
<keyword evidence="6 7" id="KW-0472">Membrane</keyword>
<keyword evidence="2 7" id="KW-0813">Transport</keyword>
<evidence type="ECO:0000256" key="4">
    <source>
        <dbReference type="ARBA" id="ARBA00022692"/>
    </source>
</evidence>
<comment type="caution">
    <text evidence="9">The sequence shown here is derived from an EMBL/GenBank/DDBJ whole genome shotgun (WGS) entry which is preliminary data.</text>
</comment>
<evidence type="ECO:0000256" key="7">
    <source>
        <dbReference type="RuleBase" id="RU363032"/>
    </source>
</evidence>
<dbReference type="InterPro" id="IPR035906">
    <property type="entry name" value="MetI-like_sf"/>
</dbReference>
<gene>
    <name evidence="9" type="ORF">GCM10009757_11280</name>
</gene>
<dbReference type="Pfam" id="PF00528">
    <property type="entry name" value="BPD_transp_1"/>
    <property type="match status" value="1"/>
</dbReference>
<comment type="similarity">
    <text evidence="7">Belongs to the binding-protein-dependent transport system permease family.</text>
</comment>
<dbReference type="Proteomes" id="UP001403094">
    <property type="component" value="Unassembled WGS sequence"/>
</dbReference>
<name>A0ABN2UWP0_9ACTN</name>
<evidence type="ECO:0000256" key="2">
    <source>
        <dbReference type="ARBA" id="ARBA00022448"/>
    </source>
</evidence>
<dbReference type="Gene3D" id="1.10.3720.10">
    <property type="entry name" value="MetI-like"/>
    <property type="match status" value="1"/>
</dbReference>
<reference evidence="9 10" key="1">
    <citation type="journal article" date="2019" name="Int. J. Syst. Evol. Microbiol.">
        <title>The Global Catalogue of Microorganisms (GCM) 10K type strain sequencing project: providing services to taxonomists for standard genome sequencing and annotation.</title>
        <authorList>
            <consortium name="The Broad Institute Genomics Platform"/>
            <consortium name="The Broad Institute Genome Sequencing Center for Infectious Disease"/>
            <person name="Wu L."/>
            <person name="Ma J."/>
        </authorList>
    </citation>
    <scope>NUCLEOTIDE SEQUENCE [LARGE SCALE GENOMIC DNA]</scope>
    <source>
        <strain evidence="9 10">JCM 14549</strain>
    </source>
</reference>